<organism evidence="1 2">
    <name type="scientific">Vibrio phage vB_VchM_Kuja</name>
    <dbReference type="NCBI Taxonomy" id="2686437"/>
    <lineage>
        <taxon>Viruses</taxon>
        <taxon>Duplodnaviria</taxon>
        <taxon>Heunggongvirae</taxon>
        <taxon>Uroviricota</taxon>
        <taxon>Caudoviricetes</taxon>
        <taxon>Pantevenvirales</taxon>
        <taxon>Ackermannviridae</taxon>
        <taxon>Kujavirus</taxon>
        <taxon>Kujavirus kuja</taxon>
    </lineage>
</organism>
<evidence type="ECO:0000313" key="2">
    <source>
        <dbReference type="Proteomes" id="UP000433471"/>
    </source>
</evidence>
<accession>A0A6B9J9E7</accession>
<protein>
    <submittedName>
        <fullName evidence="1">Uncharacterized protein</fullName>
    </submittedName>
</protein>
<name>A0A6B9J9E7_9CAUD</name>
<keyword evidence="2" id="KW-1185">Reference proteome</keyword>
<gene>
    <name evidence="1" type="ORF">Kuja_0880</name>
</gene>
<dbReference type="EMBL" id="MN718199">
    <property type="protein sequence ID" value="QGZ16079.1"/>
    <property type="molecule type" value="Genomic_DNA"/>
</dbReference>
<proteinExistence type="predicted"/>
<sequence length="213" mass="24641">MNIFYLSHNVEECARHMIDKHIVKMPLESMQLLSTAVRLTVGVSKPFVDDTGATHYVNVLEGERVLFADVCVAHYADGSTKRITLRHDSKLPKHVIALDFIKQKPYYDPETQRALAISHVNHPSNVWVRQSIQNFNWLKDLTLAMECEWKLRYAHPEHVRHKSVQLLDVMPQPILNDSGFTQPTPAMPDKYKVEGDSIASYWNYYRAEKLLLQ</sequence>
<evidence type="ECO:0000313" key="1">
    <source>
        <dbReference type="EMBL" id="QGZ16079.1"/>
    </source>
</evidence>
<dbReference type="Proteomes" id="UP000433471">
    <property type="component" value="Segment"/>
</dbReference>
<reference evidence="1 2" key="1">
    <citation type="submission" date="2019-11" db="EMBL/GenBank/DDBJ databases">
        <title>Characterization of a novel member of the family Ackermannviridae.</title>
        <authorList>
            <person name="Maina A.N."/>
            <person name="Mwaura F.B."/>
            <person name="Jumba M."/>
        </authorList>
    </citation>
    <scope>NUCLEOTIDE SEQUENCE [LARGE SCALE GENOMIC DNA]</scope>
</reference>